<dbReference type="PATRIC" id="fig|937777.3.peg.3236"/>
<reference evidence="2" key="1">
    <citation type="submission" date="2012-03" db="EMBL/GenBank/DDBJ databases">
        <title>Complete sequence of chromosome of Deinococcus peraridilitoris DSM 19664.</title>
        <authorList>
            <person name="Lucas S."/>
            <person name="Copeland A."/>
            <person name="Lapidus A."/>
            <person name="Glavina del Rio T."/>
            <person name="Dalin E."/>
            <person name="Tice H."/>
            <person name="Bruce D."/>
            <person name="Goodwin L."/>
            <person name="Pitluck S."/>
            <person name="Peters L."/>
            <person name="Mikhailova N."/>
            <person name="Lu M."/>
            <person name="Kyrpides N."/>
            <person name="Mavromatis K."/>
            <person name="Ivanova N."/>
            <person name="Brettin T."/>
            <person name="Detter J.C."/>
            <person name="Han C."/>
            <person name="Larimer F."/>
            <person name="Land M."/>
            <person name="Hauser L."/>
            <person name="Markowitz V."/>
            <person name="Cheng J.-F."/>
            <person name="Hugenholtz P."/>
            <person name="Woyke T."/>
            <person name="Wu D."/>
            <person name="Pukall R."/>
            <person name="Steenblock K."/>
            <person name="Brambilla E."/>
            <person name="Klenk H.-P."/>
            <person name="Eisen J.A."/>
        </authorList>
    </citation>
    <scope>NUCLEOTIDE SEQUENCE [LARGE SCALE GENOMIC DNA]</scope>
    <source>
        <strain evidence="2">DSM 19664 / LMG 22246 / CIP 109416 / KR-200</strain>
    </source>
</reference>
<dbReference type="RefSeq" id="WP_015236961.1">
    <property type="nucleotide sequence ID" value="NC_019793.1"/>
</dbReference>
<dbReference type="EMBL" id="CP003382">
    <property type="protein sequence ID" value="AFZ68663.1"/>
    <property type="molecule type" value="Genomic_DNA"/>
</dbReference>
<accession>L0A457</accession>
<protein>
    <submittedName>
        <fullName evidence="1">Uncharacterized protein</fullName>
    </submittedName>
</protein>
<dbReference type="AlphaFoldDB" id="L0A457"/>
<dbReference type="HOGENOM" id="CLU_162530_0_0_0"/>
<dbReference type="KEGG" id="dpd:Deipe_3220"/>
<dbReference type="STRING" id="937777.Deipe_3220"/>
<organism evidence="1 2">
    <name type="scientific">Deinococcus peraridilitoris (strain DSM 19664 / LMG 22246 / CIP 109416 / KR-200)</name>
    <dbReference type="NCBI Taxonomy" id="937777"/>
    <lineage>
        <taxon>Bacteria</taxon>
        <taxon>Thermotogati</taxon>
        <taxon>Deinococcota</taxon>
        <taxon>Deinococci</taxon>
        <taxon>Deinococcales</taxon>
        <taxon>Deinococcaceae</taxon>
        <taxon>Deinococcus</taxon>
    </lineage>
</organism>
<evidence type="ECO:0000313" key="2">
    <source>
        <dbReference type="Proteomes" id="UP000010467"/>
    </source>
</evidence>
<proteinExistence type="predicted"/>
<dbReference type="OrthoDB" id="72491at2"/>
<evidence type="ECO:0000313" key="1">
    <source>
        <dbReference type="EMBL" id="AFZ68663.1"/>
    </source>
</evidence>
<dbReference type="Proteomes" id="UP000010467">
    <property type="component" value="Chromosome"/>
</dbReference>
<name>L0A457_DEIPD</name>
<gene>
    <name evidence="1" type="ordered locus">Deipe_3220</name>
</gene>
<keyword evidence="2" id="KW-1185">Reference proteome</keyword>
<sequence>MNAIDLTPDEFAQFLGGLYERDERLAILPAGMTAVSDEVVDEYTFSAHVEALRSEGIDGDVWGTLDDLELQAPDEDEAWERIKAFYAARGCVLLRVGPDEYVLAEDLARRLGLPTPA</sequence>